<dbReference type="OrthoDB" id="9776685at2"/>
<gene>
    <name evidence="2" type="ORF">DEX24_01530</name>
</gene>
<evidence type="ECO:0000313" key="3">
    <source>
        <dbReference type="Proteomes" id="UP000245938"/>
    </source>
</evidence>
<dbReference type="PANTHER" id="PTHR43358:SF5">
    <property type="entry name" value="EXPORTED PROTEIN"/>
    <property type="match status" value="1"/>
</dbReference>
<comment type="caution">
    <text evidence="2">The sequence shown here is derived from an EMBL/GenBank/DDBJ whole genome shotgun (WGS) entry which is preliminary data.</text>
</comment>
<dbReference type="RefSeq" id="WP_109304625.1">
    <property type="nucleotide sequence ID" value="NZ_BJUF01000029.1"/>
</dbReference>
<dbReference type="SUPFAM" id="SSF53474">
    <property type="entry name" value="alpha/beta-Hydrolases"/>
    <property type="match status" value="1"/>
</dbReference>
<protein>
    <recommendedName>
        <fullName evidence="1">AB hydrolase-1 domain-containing protein</fullName>
    </recommendedName>
</protein>
<name>A0A2U3AR29_9BACL</name>
<evidence type="ECO:0000313" key="2">
    <source>
        <dbReference type="EMBL" id="PWI27002.1"/>
    </source>
</evidence>
<dbReference type="Pfam" id="PF00561">
    <property type="entry name" value="Abhydrolase_1"/>
    <property type="match status" value="1"/>
</dbReference>
<proteinExistence type="predicted"/>
<dbReference type="Gene3D" id="3.40.50.1820">
    <property type="entry name" value="alpha/beta hydrolase"/>
    <property type="match status" value="1"/>
</dbReference>
<feature type="domain" description="AB hydrolase-1" evidence="1">
    <location>
        <begin position="88"/>
        <end position="195"/>
    </location>
</feature>
<dbReference type="Proteomes" id="UP000245938">
    <property type="component" value="Unassembled WGS sequence"/>
</dbReference>
<dbReference type="InterPro" id="IPR029058">
    <property type="entry name" value="AB_hydrolase_fold"/>
</dbReference>
<organism evidence="2 3">
    <name type="scientific">Kurthia sibirica</name>
    <dbReference type="NCBI Taxonomy" id="202750"/>
    <lineage>
        <taxon>Bacteria</taxon>
        <taxon>Bacillati</taxon>
        <taxon>Bacillota</taxon>
        <taxon>Bacilli</taxon>
        <taxon>Bacillales</taxon>
        <taxon>Caryophanaceae</taxon>
        <taxon>Kurthia</taxon>
    </lineage>
</organism>
<keyword evidence="3" id="KW-1185">Reference proteome</keyword>
<accession>A0A2U3AR29</accession>
<dbReference type="AlphaFoldDB" id="A0A2U3AR29"/>
<dbReference type="EMBL" id="QFVR01000001">
    <property type="protein sequence ID" value="PWI27002.1"/>
    <property type="molecule type" value="Genomic_DNA"/>
</dbReference>
<dbReference type="InterPro" id="IPR000073">
    <property type="entry name" value="AB_hydrolase_1"/>
</dbReference>
<reference evidence="2 3" key="1">
    <citation type="submission" date="2018-05" db="EMBL/GenBank/DDBJ databases">
        <title>Kurthia sibirica genome sequence.</title>
        <authorList>
            <person name="Maclea K.S."/>
            <person name="Goen A.E."/>
        </authorList>
    </citation>
    <scope>NUCLEOTIDE SEQUENCE [LARGE SCALE GENOMIC DNA]</scope>
    <source>
        <strain evidence="2 3">ATCC 49154</strain>
    </source>
</reference>
<dbReference type="InterPro" id="IPR052920">
    <property type="entry name" value="DNA-binding_regulatory"/>
</dbReference>
<evidence type="ECO:0000259" key="1">
    <source>
        <dbReference type="Pfam" id="PF00561"/>
    </source>
</evidence>
<dbReference type="PANTHER" id="PTHR43358">
    <property type="entry name" value="ALPHA/BETA-HYDROLASE"/>
    <property type="match status" value="1"/>
</dbReference>
<sequence length="321" mass="36252">MRKKWPIVASAAIGLTGASVAAIGYQLSNKIMYIKRKDGEFILNREITAQRLNLDWYDRVAKESFTVDSPFGYTIHCHKINSIVSNNTMIISHGVKESHVNSLKYAPLFARLGYNIVIYDQRRHGSTGGKTTSYGYYEKSDLAAVTEEVRNRIGQDAILGLQGESMGAATALQYAGDSSSKINFVIADCPFTSFHDQLNYLMARDSPFKSSSYAIKFVDFFIKRRDGYSLEEISPKAVIAHIHKPILFIHSALDTFIPPAMSQELFTLKQNNKRLKIFPKGAHAQSYNEQPLEYEKEIIRFLVDFNISDIPKDYQCPPIKA</sequence>